<gene>
    <name evidence="1" type="ORF">DLAC_04843</name>
</gene>
<dbReference type="Gene3D" id="1.25.40.20">
    <property type="entry name" value="Ankyrin repeat-containing domain"/>
    <property type="match status" value="2"/>
</dbReference>
<accession>A0A151ZJG9</accession>
<name>A0A151ZJG9_TIELA</name>
<dbReference type="OrthoDB" id="76773at2759"/>
<dbReference type="SUPFAM" id="SSF48403">
    <property type="entry name" value="Ankyrin repeat"/>
    <property type="match status" value="1"/>
</dbReference>
<keyword evidence="2" id="KW-1185">Reference proteome</keyword>
<dbReference type="InParanoid" id="A0A151ZJG9"/>
<evidence type="ECO:0000313" key="2">
    <source>
        <dbReference type="Proteomes" id="UP000076078"/>
    </source>
</evidence>
<reference evidence="1 2" key="1">
    <citation type="submission" date="2015-12" db="EMBL/GenBank/DDBJ databases">
        <title>Dictyostelia acquired genes for synthesis and detection of signals that induce cell-type specialization by lateral gene transfer from prokaryotes.</title>
        <authorList>
            <person name="Gloeckner G."/>
            <person name="Schaap P."/>
        </authorList>
    </citation>
    <scope>NUCLEOTIDE SEQUENCE [LARGE SCALE GENOMIC DNA]</scope>
    <source>
        <strain evidence="1 2">TK</strain>
    </source>
</reference>
<dbReference type="Proteomes" id="UP000076078">
    <property type="component" value="Unassembled WGS sequence"/>
</dbReference>
<dbReference type="OMA" id="PNDIREY"/>
<dbReference type="Pfam" id="PF12796">
    <property type="entry name" value="Ank_2"/>
    <property type="match status" value="1"/>
</dbReference>
<protein>
    <submittedName>
        <fullName evidence="1">Uncharacterized protein</fullName>
    </submittedName>
</protein>
<dbReference type="PANTHER" id="PTHR46586:SF3">
    <property type="entry name" value="ANKYRIN REPEAT-CONTAINING PROTEIN"/>
    <property type="match status" value="1"/>
</dbReference>
<organism evidence="1 2">
    <name type="scientific">Tieghemostelium lacteum</name>
    <name type="common">Slime mold</name>
    <name type="synonym">Dictyostelium lacteum</name>
    <dbReference type="NCBI Taxonomy" id="361077"/>
    <lineage>
        <taxon>Eukaryota</taxon>
        <taxon>Amoebozoa</taxon>
        <taxon>Evosea</taxon>
        <taxon>Eumycetozoa</taxon>
        <taxon>Dictyostelia</taxon>
        <taxon>Dictyosteliales</taxon>
        <taxon>Raperosteliaceae</taxon>
        <taxon>Tieghemostelium</taxon>
    </lineage>
</organism>
<dbReference type="InterPro" id="IPR036770">
    <property type="entry name" value="Ankyrin_rpt-contain_sf"/>
</dbReference>
<dbReference type="InterPro" id="IPR052050">
    <property type="entry name" value="SecEffector_AnkRepeat"/>
</dbReference>
<dbReference type="InterPro" id="IPR002110">
    <property type="entry name" value="Ankyrin_rpt"/>
</dbReference>
<comment type="caution">
    <text evidence="1">The sequence shown here is derived from an EMBL/GenBank/DDBJ whole genome shotgun (WGS) entry which is preliminary data.</text>
</comment>
<proteinExistence type="predicted"/>
<dbReference type="PANTHER" id="PTHR46586">
    <property type="entry name" value="ANKYRIN REPEAT-CONTAINING PROTEIN"/>
    <property type="match status" value="1"/>
</dbReference>
<dbReference type="EMBL" id="LODT01000023">
    <property type="protein sequence ID" value="KYQ93954.1"/>
    <property type="molecule type" value="Genomic_DNA"/>
</dbReference>
<evidence type="ECO:0000313" key="1">
    <source>
        <dbReference type="EMBL" id="KYQ93954.1"/>
    </source>
</evidence>
<dbReference type="AlphaFoldDB" id="A0A151ZJG9"/>
<sequence length="534" mass="61162">MKISKNFEFTESSVLDFCKFNKDADLFFKLYKEYPHYFLPINGKQQLLSNACLSGMLDVVMVLDTLGTFNKDRYLLNACKSGNAQLVRYVLRDPETHNLRGSDTESPLEYALDNTEIMEALSEKYHTLETKFQKYNTFFKNATEKACRLGLLESLNKIIELFGTEPSEYCISEAASNGHFEIVRFLEESKYVCVKTSEGVTKTAAKGDLKNLMYMIEKGFPCVEKALNMAAANGHLDVVRYLTENKFPATRDAMNQAIRCNHIEVVRYLCENRVEGADGYPMRFAMSNNNLAMVKLLDSYPHLYRDTPYGYDSIDIYSLTHSYGTIGNDILEYLLTYRPNDIREYQKYLVESLLVKASITRNSKLLNIILSNSSVVSVITKDLNLMNVACKCGWVDLVRDIHNLVQSNYGHSITSSALEYAIINNRVDVVKFLLANTTLTYGNLSLIEAFTRGNTQVILCLLPYKGDLTFGNPSFIPKPKIKQIIEQFNLSIIQILLDFNYISLDQVEIWLPQNQVIHNKFKRFKANYKQKYNL</sequence>